<feature type="signal peptide" evidence="1">
    <location>
        <begin position="1"/>
        <end position="37"/>
    </location>
</feature>
<proteinExistence type="predicted"/>
<keyword evidence="1" id="KW-0732">Signal</keyword>
<dbReference type="InterPro" id="IPR006311">
    <property type="entry name" value="TAT_signal"/>
</dbReference>
<name>A0ABP6FQY9_9ACTN</name>
<evidence type="ECO:0000256" key="1">
    <source>
        <dbReference type="SAM" id="SignalP"/>
    </source>
</evidence>
<evidence type="ECO:0000313" key="3">
    <source>
        <dbReference type="Proteomes" id="UP001501666"/>
    </source>
</evidence>
<evidence type="ECO:0000313" key="2">
    <source>
        <dbReference type="EMBL" id="GAA2696197.1"/>
    </source>
</evidence>
<dbReference type="PROSITE" id="PS51318">
    <property type="entry name" value="TAT"/>
    <property type="match status" value="1"/>
</dbReference>
<evidence type="ECO:0008006" key="4">
    <source>
        <dbReference type="Google" id="ProtNLM"/>
    </source>
</evidence>
<sequence length="174" mass="18117">MATPEDHGDPMTRTTVMKTAASLAAGLLLVSASPAVAQAKEALGPFGYGGVKLGMSAKTARATGKIVPKTNDGGCSGWDLKAHPTGENAVGMFISKKRGVAVIFAAKGMKTPQGIGLGSTTKQLKRAYPRLRTSASGYPYVSVEGNPKAYYSFLVSRGKVYEMALGLNTQDCVN</sequence>
<accession>A0ABP6FQY9</accession>
<feature type="chain" id="PRO_5045711844" description="Lipoprotein" evidence="1">
    <location>
        <begin position="38"/>
        <end position="174"/>
    </location>
</feature>
<dbReference type="EMBL" id="BAAATE010000043">
    <property type="protein sequence ID" value="GAA2696197.1"/>
    <property type="molecule type" value="Genomic_DNA"/>
</dbReference>
<keyword evidence="3" id="KW-1185">Reference proteome</keyword>
<dbReference type="Proteomes" id="UP001501666">
    <property type="component" value="Unassembled WGS sequence"/>
</dbReference>
<comment type="caution">
    <text evidence="2">The sequence shown here is derived from an EMBL/GenBank/DDBJ whole genome shotgun (WGS) entry which is preliminary data.</text>
</comment>
<reference evidence="3" key="1">
    <citation type="journal article" date="2019" name="Int. J. Syst. Evol. Microbiol.">
        <title>The Global Catalogue of Microorganisms (GCM) 10K type strain sequencing project: providing services to taxonomists for standard genome sequencing and annotation.</title>
        <authorList>
            <consortium name="The Broad Institute Genomics Platform"/>
            <consortium name="The Broad Institute Genome Sequencing Center for Infectious Disease"/>
            <person name="Wu L."/>
            <person name="Ma J."/>
        </authorList>
    </citation>
    <scope>NUCLEOTIDE SEQUENCE [LARGE SCALE GENOMIC DNA]</scope>
    <source>
        <strain evidence="3">JCM 6835</strain>
    </source>
</reference>
<organism evidence="2 3">
    <name type="scientific">Nonomuraea recticatena</name>
    <dbReference type="NCBI Taxonomy" id="46178"/>
    <lineage>
        <taxon>Bacteria</taxon>
        <taxon>Bacillati</taxon>
        <taxon>Actinomycetota</taxon>
        <taxon>Actinomycetes</taxon>
        <taxon>Streptosporangiales</taxon>
        <taxon>Streptosporangiaceae</taxon>
        <taxon>Nonomuraea</taxon>
    </lineage>
</organism>
<protein>
    <recommendedName>
        <fullName evidence="4">Lipoprotein</fullName>
    </recommendedName>
</protein>
<gene>
    <name evidence="2" type="ORF">GCM10010412_089780</name>
</gene>